<dbReference type="PRINTS" id="PR00625">
    <property type="entry name" value="JDOMAIN"/>
</dbReference>
<evidence type="ECO:0000313" key="3">
    <source>
        <dbReference type="EMBL" id="KAK3023660.1"/>
    </source>
</evidence>
<dbReference type="EMBL" id="JAVXUP010000642">
    <property type="protein sequence ID" value="KAK3023660.1"/>
    <property type="molecule type" value="Genomic_DNA"/>
</dbReference>
<feature type="compositionally biased region" description="Basic and acidic residues" evidence="1">
    <location>
        <begin position="468"/>
        <end position="480"/>
    </location>
</feature>
<dbReference type="InterPro" id="IPR024593">
    <property type="entry name" value="DUF3444"/>
</dbReference>
<organism evidence="3 4">
    <name type="scientific">Escallonia herrerae</name>
    <dbReference type="NCBI Taxonomy" id="1293975"/>
    <lineage>
        <taxon>Eukaryota</taxon>
        <taxon>Viridiplantae</taxon>
        <taxon>Streptophyta</taxon>
        <taxon>Embryophyta</taxon>
        <taxon>Tracheophyta</taxon>
        <taxon>Spermatophyta</taxon>
        <taxon>Magnoliopsida</taxon>
        <taxon>eudicotyledons</taxon>
        <taxon>Gunneridae</taxon>
        <taxon>Pentapetalae</taxon>
        <taxon>asterids</taxon>
        <taxon>campanulids</taxon>
        <taxon>Escalloniales</taxon>
        <taxon>Escalloniaceae</taxon>
        <taxon>Escallonia</taxon>
    </lineage>
</organism>
<feature type="compositionally biased region" description="Basic and acidic residues" evidence="1">
    <location>
        <begin position="299"/>
        <end position="324"/>
    </location>
</feature>
<gene>
    <name evidence="3" type="ORF">RJ639_043541</name>
</gene>
<dbReference type="Pfam" id="PF00226">
    <property type="entry name" value="DnaJ"/>
    <property type="match status" value="1"/>
</dbReference>
<feature type="compositionally biased region" description="Basic and acidic residues" evidence="1">
    <location>
        <begin position="413"/>
        <end position="422"/>
    </location>
</feature>
<dbReference type="InterPro" id="IPR001623">
    <property type="entry name" value="DnaJ_domain"/>
</dbReference>
<evidence type="ECO:0000259" key="2">
    <source>
        <dbReference type="PROSITE" id="PS50076"/>
    </source>
</evidence>
<feature type="domain" description="J" evidence="2">
    <location>
        <begin position="67"/>
        <end position="131"/>
    </location>
</feature>
<comment type="caution">
    <text evidence="3">The sequence shown here is derived from an EMBL/GenBank/DDBJ whole genome shotgun (WGS) entry which is preliminary data.</text>
</comment>
<dbReference type="Proteomes" id="UP001188597">
    <property type="component" value="Unassembled WGS sequence"/>
</dbReference>
<dbReference type="PROSITE" id="PS50076">
    <property type="entry name" value="DNAJ_2"/>
    <property type="match status" value="1"/>
</dbReference>
<dbReference type="InterPro" id="IPR036869">
    <property type="entry name" value="J_dom_sf"/>
</dbReference>
<dbReference type="PANTHER" id="PTHR45089">
    <property type="entry name" value="DNAJ HEAT SHOCK AMINO-TERMINAL DOMAIN PROTEIN-RELATED"/>
    <property type="match status" value="1"/>
</dbReference>
<proteinExistence type="predicted"/>
<dbReference type="Pfam" id="PF11926">
    <property type="entry name" value="DUF3444"/>
    <property type="match status" value="2"/>
</dbReference>
<dbReference type="SUPFAM" id="SSF46565">
    <property type="entry name" value="Chaperone J-domain"/>
    <property type="match status" value="1"/>
</dbReference>
<feature type="compositionally biased region" description="Basic and acidic residues" evidence="1">
    <location>
        <begin position="491"/>
        <end position="502"/>
    </location>
</feature>
<reference evidence="3" key="1">
    <citation type="submission" date="2022-12" db="EMBL/GenBank/DDBJ databases">
        <title>Draft genome assemblies for two species of Escallonia (Escalloniales).</title>
        <authorList>
            <person name="Chanderbali A."/>
            <person name="Dervinis C."/>
            <person name="Anghel I."/>
            <person name="Soltis D."/>
            <person name="Soltis P."/>
            <person name="Zapata F."/>
        </authorList>
    </citation>
    <scope>NUCLEOTIDE SEQUENCE</scope>
    <source>
        <strain evidence="3">UCBG64.0493</strain>
        <tissue evidence="3">Leaf</tissue>
    </source>
</reference>
<protein>
    <recommendedName>
        <fullName evidence="2">J domain-containing protein</fullName>
    </recommendedName>
</protein>
<sequence length="1079" mass="120173">MECNREEAIRARDIAEKKMQSDDYEGARKVALKAKQLFPELENISQLVAVCDVHCSAKNKIAGSDKDWYGILQVERLADEVTIKKQYRKLALILHPDKNKFPGAEAAFKLIGEANMVLSDQGKRSLYDRATVRTVAPKPQNPVARKPDGVQNRYPNVSNFKFSGLNHHQPTQSDMSKGSLAFWTCCPFCHIKYQYYKDFVNRALRCQSCQKPFIAYDLGAQGAPPVSNRGHLGAQGPTPGGQPTGYQQKQVPVQTGFNVSAQSTGSFPYGHMGSKINPSSRKAEPVTKGVSTVGVGGDLKTKGKEDQHVNTEDELKRPKFDAAKPRRSGASGNPNRKRGRKLVVESSDSSATSSSSVDTEEVFGVSGGDPAAGESSGLGGAHRPRRSVRQKERVSYNENGSDDDDDFTSPPKRSRESKHSIDVEEEQKEETLDNGKFEVGNSAGVSAEADVDEEKAKRKGRAPSKESSVYEKDEAGKEYEVNGETSPLDPGAKKSNEFDDLKSNSNLDSTPDPQFYECLDPEFNDFDKHKEEMCFSVGQVWACYDTIDGMPRFYALVTKVFSPGFKLRITWLEASPEGQGEDKWANEGLPVACGRFIRGSSEDTSDLPMFSHQMHWEKGSSRGSYAIYPRKGETWALFKNWDIRWSSDPDSHKAYKYEVVEVLSGFDDEASIRVACLEKVEGFVCLFKKMASGGGASFLITSSELLRFSHRVPSFKMSGKERKGVPEGSFELDTASLPCNLNELGCPGDVKMESESMDLKIDKSPPKPLEEKGKSTMVSEKMGTPRKFVDFDRKTDFDKEALNLRRSPREFNSIDKKHDQVYSTQEGASRLFNGNINTGRGDCTPSRENALSSQPDDERYITSEEVFHNFDWGKSEDKFQVGQIWAMYNKDRIPKTYAQIRKIDLSPFKLHAALLEEFVQPKTTTHTVSCGIFKPSTGKARIFPPSSFSHMLKIGTAGKKKIEILPSEGEIWALYKNWDADLSYSDLVKSEFEIVEVLKDTESSTKVTSLVRVTEMIVIVMEAFEQDVMEEGHVGSLEGFGAGFLGIWITEKLYLTYHTEAVCKLVAVALVMCTTQRQI</sequence>
<feature type="compositionally biased region" description="Polar residues" evidence="1">
    <location>
        <begin position="503"/>
        <end position="512"/>
    </location>
</feature>
<evidence type="ECO:0000313" key="4">
    <source>
        <dbReference type="Proteomes" id="UP001188597"/>
    </source>
</evidence>
<accession>A0AA88WJF6</accession>
<dbReference type="SMART" id="SM00271">
    <property type="entry name" value="DnaJ"/>
    <property type="match status" value="1"/>
</dbReference>
<dbReference type="AlphaFoldDB" id="A0AA88WJF6"/>
<name>A0AA88WJF6_9ASTE</name>
<feature type="compositionally biased region" description="Polar residues" evidence="1">
    <location>
        <begin position="251"/>
        <end position="266"/>
    </location>
</feature>
<feature type="region of interest" description="Disordered" evidence="1">
    <location>
        <begin position="831"/>
        <end position="855"/>
    </location>
</feature>
<dbReference type="CDD" id="cd06257">
    <property type="entry name" value="DnaJ"/>
    <property type="match status" value="1"/>
</dbReference>
<feature type="region of interest" description="Disordered" evidence="1">
    <location>
        <begin position="225"/>
        <end position="514"/>
    </location>
</feature>
<dbReference type="Gene3D" id="1.10.287.110">
    <property type="entry name" value="DnaJ domain"/>
    <property type="match status" value="1"/>
</dbReference>
<evidence type="ECO:0000256" key="1">
    <source>
        <dbReference type="SAM" id="MobiDB-lite"/>
    </source>
</evidence>
<dbReference type="PANTHER" id="PTHR45089:SF57">
    <property type="entry name" value="DNAJ HEAT SHOCK N-TERMINAL DOMAIN-CONTAINING PROTEIN"/>
    <property type="match status" value="1"/>
</dbReference>
<keyword evidence="4" id="KW-1185">Reference proteome</keyword>
<feature type="compositionally biased region" description="Low complexity" evidence="1">
    <location>
        <begin position="344"/>
        <end position="357"/>
    </location>
</feature>